<gene>
    <name evidence="1" type="ORF">ABE65_010240</name>
</gene>
<protein>
    <submittedName>
        <fullName evidence="1">Uncharacterized protein</fullName>
    </submittedName>
</protein>
<accession>A0A160ILK3</accession>
<proteinExistence type="predicted"/>
<reference evidence="1 2" key="1">
    <citation type="submission" date="2016-04" db="EMBL/GenBank/DDBJ databases">
        <title>Complete genome sequence of Fictibacillus phosphorivorans G25-29, a strain toxic to nematodes.</title>
        <authorList>
            <person name="Zheng Z."/>
        </authorList>
    </citation>
    <scope>NUCLEOTIDE SEQUENCE [LARGE SCALE GENOMIC DNA]</scope>
    <source>
        <strain evidence="1 2">G25-29</strain>
    </source>
</reference>
<name>A0A160ILK3_9BACL</name>
<organism evidence="1 2">
    <name type="scientific">Fictibacillus phosphorivorans</name>
    <dbReference type="NCBI Taxonomy" id="1221500"/>
    <lineage>
        <taxon>Bacteria</taxon>
        <taxon>Bacillati</taxon>
        <taxon>Bacillota</taxon>
        <taxon>Bacilli</taxon>
        <taxon>Bacillales</taxon>
        <taxon>Fictibacillaceae</taxon>
        <taxon>Fictibacillus</taxon>
    </lineage>
</organism>
<dbReference type="EMBL" id="CP015378">
    <property type="protein sequence ID" value="ANC77158.1"/>
    <property type="molecule type" value="Genomic_DNA"/>
</dbReference>
<dbReference type="AlphaFoldDB" id="A0A160ILK3"/>
<keyword evidence="2" id="KW-1185">Reference proteome</keyword>
<dbReference type="RefSeq" id="WP_066394380.1">
    <property type="nucleotide sequence ID" value="NZ_CP015378.1"/>
</dbReference>
<evidence type="ECO:0000313" key="1">
    <source>
        <dbReference type="EMBL" id="ANC77158.1"/>
    </source>
</evidence>
<sequence length="102" mass="12157">MKTDDLKDNKVSRVARMHFSNKEKVELSSDYSQKLWEDLNDGKIHVNGFLTIGKTTYSLFQVTKIEWEEEPFEYSYNEFQLFPEGEEILKHKLIIEPLNKKK</sequence>
<dbReference type="OrthoDB" id="9881086at2"/>
<evidence type="ECO:0000313" key="2">
    <source>
        <dbReference type="Proteomes" id="UP000076623"/>
    </source>
</evidence>
<dbReference type="STRING" id="1221500.ABE65_010240"/>
<dbReference type="Proteomes" id="UP000076623">
    <property type="component" value="Chromosome"/>
</dbReference>
<dbReference type="KEGG" id="fpn:ABE65_010240"/>